<comment type="caution">
    <text evidence="1">The sequence shown here is derived from an EMBL/GenBank/DDBJ whole genome shotgun (WGS) entry which is preliminary data.</text>
</comment>
<dbReference type="Proteomes" id="UP001281003">
    <property type="component" value="Unassembled WGS sequence"/>
</dbReference>
<dbReference type="EMBL" id="JAUTDP010000006">
    <property type="protein sequence ID" value="KAK3398856.1"/>
    <property type="molecule type" value="Genomic_DNA"/>
</dbReference>
<protein>
    <submittedName>
        <fullName evidence="1">Uncharacterized protein</fullName>
    </submittedName>
</protein>
<organism evidence="1 2">
    <name type="scientific">Sordaria brevicollis</name>
    <dbReference type="NCBI Taxonomy" id="83679"/>
    <lineage>
        <taxon>Eukaryota</taxon>
        <taxon>Fungi</taxon>
        <taxon>Dikarya</taxon>
        <taxon>Ascomycota</taxon>
        <taxon>Pezizomycotina</taxon>
        <taxon>Sordariomycetes</taxon>
        <taxon>Sordariomycetidae</taxon>
        <taxon>Sordariales</taxon>
        <taxon>Sordariaceae</taxon>
        <taxon>Sordaria</taxon>
    </lineage>
</organism>
<reference evidence="1" key="2">
    <citation type="submission" date="2023-07" db="EMBL/GenBank/DDBJ databases">
        <authorList>
            <consortium name="Lawrence Berkeley National Laboratory"/>
            <person name="Haridas S."/>
            <person name="Hensen N."/>
            <person name="Bonometti L."/>
            <person name="Westerberg I."/>
            <person name="Brannstrom I.O."/>
            <person name="Guillou S."/>
            <person name="Cros-Aarteil S."/>
            <person name="Calhoun S."/>
            <person name="Kuo A."/>
            <person name="Mondo S."/>
            <person name="Pangilinan J."/>
            <person name="Riley R."/>
            <person name="LaButti K."/>
            <person name="Andreopoulos B."/>
            <person name="Lipzen A."/>
            <person name="Chen C."/>
            <person name="Yanf M."/>
            <person name="Daum C."/>
            <person name="Ng V."/>
            <person name="Clum A."/>
            <person name="Steindorff A."/>
            <person name="Ohm R."/>
            <person name="Martin F."/>
            <person name="Silar P."/>
            <person name="Natvig D."/>
            <person name="Lalanne C."/>
            <person name="Gautier V."/>
            <person name="Ament-velasquez S.L."/>
            <person name="Kruys A."/>
            <person name="Hutchinson M.I."/>
            <person name="Powell A.J."/>
            <person name="Barry K."/>
            <person name="Miller A.N."/>
            <person name="Grigoriev I.V."/>
            <person name="Debuchy R."/>
            <person name="Gladieux P."/>
            <person name="Thoren M.H."/>
            <person name="Johannesson H."/>
        </authorList>
    </citation>
    <scope>NUCLEOTIDE SEQUENCE</scope>
    <source>
        <strain evidence="1">FGSC 1904</strain>
    </source>
</reference>
<evidence type="ECO:0000313" key="1">
    <source>
        <dbReference type="EMBL" id="KAK3398856.1"/>
    </source>
</evidence>
<gene>
    <name evidence="1" type="ORF">B0T20DRAFT_479595</name>
</gene>
<accession>A0AAE0UC90</accession>
<dbReference type="AlphaFoldDB" id="A0AAE0UC90"/>
<name>A0AAE0UC90_SORBR</name>
<reference evidence="1" key="1">
    <citation type="journal article" date="2023" name="Mol. Phylogenet. Evol.">
        <title>Genome-scale phylogeny and comparative genomics of the fungal order Sordariales.</title>
        <authorList>
            <person name="Hensen N."/>
            <person name="Bonometti L."/>
            <person name="Westerberg I."/>
            <person name="Brannstrom I.O."/>
            <person name="Guillou S."/>
            <person name="Cros-Aarteil S."/>
            <person name="Calhoun S."/>
            <person name="Haridas S."/>
            <person name="Kuo A."/>
            <person name="Mondo S."/>
            <person name="Pangilinan J."/>
            <person name="Riley R."/>
            <person name="LaButti K."/>
            <person name="Andreopoulos B."/>
            <person name="Lipzen A."/>
            <person name="Chen C."/>
            <person name="Yan M."/>
            <person name="Daum C."/>
            <person name="Ng V."/>
            <person name="Clum A."/>
            <person name="Steindorff A."/>
            <person name="Ohm R.A."/>
            <person name="Martin F."/>
            <person name="Silar P."/>
            <person name="Natvig D.O."/>
            <person name="Lalanne C."/>
            <person name="Gautier V."/>
            <person name="Ament-Velasquez S.L."/>
            <person name="Kruys A."/>
            <person name="Hutchinson M.I."/>
            <person name="Powell A.J."/>
            <person name="Barry K."/>
            <person name="Miller A.N."/>
            <person name="Grigoriev I.V."/>
            <person name="Debuchy R."/>
            <person name="Gladieux P."/>
            <person name="Hiltunen Thoren M."/>
            <person name="Johannesson H."/>
        </authorList>
    </citation>
    <scope>NUCLEOTIDE SEQUENCE</scope>
    <source>
        <strain evidence="1">FGSC 1904</strain>
    </source>
</reference>
<sequence>MPVRIPAAGMTEYICFGAAGVGTLAPLAMGIPGAEERVARQTSKWAPRWERNITFFKNPVERGVQRITPPVARTVQRVEHKLPLERAAVATGNGARRSMKGMERIKRNWTMDSMLGT</sequence>
<keyword evidence="2" id="KW-1185">Reference proteome</keyword>
<proteinExistence type="predicted"/>
<evidence type="ECO:0000313" key="2">
    <source>
        <dbReference type="Proteomes" id="UP001281003"/>
    </source>
</evidence>